<evidence type="ECO:0000256" key="1">
    <source>
        <dbReference type="SAM" id="MobiDB-lite"/>
    </source>
</evidence>
<dbReference type="Pfam" id="PF12609">
    <property type="entry name" value="DUF3774"/>
    <property type="match status" value="1"/>
</dbReference>
<dbReference type="PANTHER" id="PTHR33090">
    <property type="entry name" value="DUF3774 DOMAIN PROTEIN-RELATED"/>
    <property type="match status" value="1"/>
</dbReference>
<proteinExistence type="predicted"/>
<evidence type="ECO:0000313" key="3">
    <source>
        <dbReference type="Proteomes" id="UP000315295"/>
    </source>
</evidence>
<evidence type="ECO:0000313" key="2">
    <source>
        <dbReference type="EMBL" id="TQD78400.1"/>
    </source>
</evidence>
<evidence type="ECO:0008006" key="4">
    <source>
        <dbReference type="Google" id="ProtNLM"/>
    </source>
</evidence>
<dbReference type="AlphaFoldDB" id="A0A540KW24"/>
<feature type="region of interest" description="Disordered" evidence="1">
    <location>
        <begin position="49"/>
        <end position="68"/>
    </location>
</feature>
<reference evidence="2 3" key="1">
    <citation type="journal article" date="2019" name="G3 (Bethesda)">
        <title>Sequencing of a Wild Apple (Malus baccata) Genome Unravels the Differences Between Cultivated and Wild Apple Species Regarding Disease Resistance and Cold Tolerance.</title>
        <authorList>
            <person name="Chen X."/>
        </authorList>
    </citation>
    <scope>NUCLEOTIDE SEQUENCE [LARGE SCALE GENOMIC DNA]</scope>
    <source>
        <strain evidence="3">cv. Shandingzi</strain>
        <tissue evidence="2">Leaves</tissue>
    </source>
</reference>
<gene>
    <name evidence="2" type="ORF">C1H46_036035</name>
</gene>
<dbReference type="STRING" id="106549.A0A540KW24"/>
<name>A0A540KW24_MALBA</name>
<feature type="compositionally biased region" description="Low complexity" evidence="1">
    <location>
        <begin position="55"/>
        <end position="64"/>
    </location>
</feature>
<accession>A0A540KW24</accession>
<protein>
    <recommendedName>
        <fullName evidence="4">Wound-responsive family protein</fullName>
    </recommendedName>
</protein>
<organism evidence="2 3">
    <name type="scientific">Malus baccata</name>
    <name type="common">Siberian crab apple</name>
    <name type="synonym">Pyrus baccata</name>
    <dbReference type="NCBI Taxonomy" id="106549"/>
    <lineage>
        <taxon>Eukaryota</taxon>
        <taxon>Viridiplantae</taxon>
        <taxon>Streptophyta</taxon>
        <taxon>Embryophyta</taxon>
        <taxon>Tracheophyta</taxon>
        <taxon>Spermatophyta</taxon>
        <taxon>Magnoliopsida</taxon>
        <taxon>eudicotyledons</taxon>
        <taxon>Gunneridae</taxon>
        <taxon>Pentapetalae</taxon>
        <taxon>rosids</taxon>
        <taxon>fabids</taxon>
        <taxon>Rosales</taxon>
        <taxon>Rosaceae</taxon>
        <taxon>Amygdaloideae</taxon>
        <taxon>Maleae</taxon>
        <taxon>Malus</taxon>
    </lineage>
</organism>
<dbReference type="Proteomes" id="UP000315295">
    <property type="component" value="Unassembled WGS sequence"/>
</dbReference>
<dbReference type="InterPro" id="IPR022251">
    <property type="entry name" value="DUF3774_wound-induced"/>
</dbReference>
<dbReference type="EMBL" id="VIEB01000910">
    <property type="protein sequence ID" value="TQD78400.1"/>
    <property type="molecule type" value="Genomic_DNA"/>
</dbReference>
<sequence length="90" mass="9992">MSSTRSKVIVAASVGVVEALKEQGNMCRWNSALRSMHQQAKNQIRLFSQANRKLSSPTSSALSRSVRDDKVKKSEDSLRTAMHLCCWGPN</sequence>
<keyword evidence="3" id="KW-1185">Reference proteome</keyword>
<comment type="caution">
    <text evidence="2">The sequence shown here is derived from an EMBL/GenBank/DDBJ whole genome shotgun (WGS) entry which is preliminary data.</text>
</comment>